<dbReference type="Proteomes" id="UP000184191">
    <property type="component" value="Unassembled WGS sequence"/>
</dbReference>
<proteinExistence type="predicted"/>
<keyword evidence="2" id="KW-1185">Reference proteome</keyword>
<accession>A0A1M6WA34</accession>
<protein>
    <submittedName>
        <fullName evidence="1">Uncharacterized protein</fullName>
    </submittedName>
</protein>
<sequence length="48" mass="5238">MLSPTGMVTDARNSVLKAFETVVSKCCMYSATKRPTHGSKRDATLFLS</sequence>
<evidence type="ECO:0000313" key="1">
    <source>
        <dbReference type="EMBL" id="SHK90528.1"/>
    </source>
</evidence>
<organism evidence="1 2">
    <name type="scientific">Roseovarius marisflavi</name>
    <dbReference type="NCBI Taxonomy" id="1054996"/>
    <lineage>
        <taxon>Bacteria</taxon>
        <taxon>Pseudomonadati</taxon>
        <taxon>Pseudomonadota</taxon>
        <taxon>Alphaproteobacteria</taxon>
        <taxon>Rhodobacterales</taxon>
        <taxon>Roseobacteraceae</taxon>
        <taxon>Roseovarius</taxon>
    </lineage>
</organism>
<reference evidence="2" key="1">
    <citation type="submission" date="2016-11" db="EMBL/GenBank/DDBJ databases">
        <authorList>
            <person name="Varghese N."/>
            <person name="Submissions S."/>
        </authorList>
    </citation>
    <scope>NUCLEOTIDE SEQUENCE [LARGE SCALE GENOMIC DNA]</scope>
    <source>
        <strain evidence="2">DSM 29327</strain>
    </source>
</reference>
<dbReference type="AlphaFoldDB" id="A0A1M6WA34"/>
<gene>
    <name evidence="1" type="ORF">SAMN05444414_102203</name>
</gene>
<name>A0A1M6WA34_9RHOB</name>
<evidence type="ECO:0000313" key="2">
    <source>
        <dbReference type="Proteomes" id="UP000184191"/>
    </source>
</evidence>
<dbReference type="EMBL" id="FRBN01000002">
    <property type="protein sequence ID" value="SHK90528.1"/>
    <property type="molecule type" value="Genomic_DNA"/>
</dbReference>
<dbReference type="STRING" id="1054996.SAMN05444414_102203"/>